<reference evidence="1" key="1">
    <citation type="submission" date="2021-02" db="EMBL/GenBank/DDBJ databases">
        <authorList>
            <person name="Dougan E. K."/>
            <person name="Rhodes N."/>
            <person name="Thang M."/>
            <person name="Chan C."/>
        </authorList>
    </citation>
    <scope>NUCLEOTIDE SEQUENCE</scope>
</reference>
<comment type="caution">
    <text evidence="1">The sequence shown here is derived from an EMBL/GenBank/DDBJ whole genome shotgun (WGS) entry which is preliminary data.</text>
</comment>
<name>A0A813KBU3_POLGL</name>
<protein>
    <submittedName>
        <fullName evidence="1">Uncharacterized protein</fullName>
    </submittedName>
</protein>
<proteinExistence type="predicted"/>
<evidence type="ECO:0000313" key="2">
    <source>
        <dbReference type="Proteomes" id="UP000626109"/>
    </source>
</evidence>
<organism evidence="1 2">
    <name type="scientific">Polarella glacialis</name>
    <name type="common">Dinoflagellate</name>
    <dbReference type="NCBI Taxonomy" id="89957"/>
    <lineage>
        <taxon>Eukaryota</taxon>
        <taxon>Sar</taxon>
        <taxon>Alveolata</taxon>
        <taxon>Dinophyceae</taxon>
        <taxon>Suessiales</taxon>
        <taxon>Suessiaceae</taxon>
        <taxon>Polarella</taxon>
    </lineage>
</organism>
<accession>A0A813KBU3</accession>
<dbReference type="AlphaFoldDB" id="A0A813KBU3"/>
<evidence type="ECO:0000313" key="1">
    <source>
        <dbReference type="EMBL" id="CAE8700159.1"/>
    </source>
</evidence>
<dbReference type="Proteomes" id="UP000626109">
    <property type="component" value="Unassembled WGS sequence"/>
</dbReference>
<gene>
    <name evidence="1" type="ORF">PGLA2088_LOCUS31478</name>
</gene>
<sequence length="138" mass="14901">MIGMQSYFASEAVTGLGDISQAVTISLHLSTPGEAMRPSLLEGALEHHGALIQSIFLDDLALVEHVELLSGIPSGEHHDGLAATRVIFHELGHVENVFTHDHPAIRLAGMLGNLLSRERHRWKAARQEVGKAEVSCVA</sequence>
<dbReference type="EMBL" id="CAJNNW010029406">
    <property type="protein sequence ID" value="CAE8700159.1"/>
    <property type="molecule type" value="Genomic_DNA"/>
</dbReference>